<organism evidence="4 5">
    <name type="scientific">Flavobacterium aquatile LMG 4008 = ATCC 11947</name>
    <dbReference type="NCBI Taxonomy" id="1453498"/>
    <lineage>
        <taxon>Bacteria</taxon>
        <taxon>Pseudomonadati</taxon>
        <taxon>Bacteroidota</taxon>
        <taxon>Flavobacteriia</taxon>
        <taxon>Flavobacteriales</taxon>
        <taxon>Flavobacteriaceae</taxon>
        <taxon>Flavobacterium</taxon>
    </lineage>
</organism>
<dbReference type="Proteomes" id="UP000029554">
    <property type="component" value="Unassembled WGS sequence"/>
</dbReference>
<evidence type="ECO:0000256" key="2">
    <source>
        <dbReference type="SAM" id="SignalP"/>
    </source>
</evidence>
<dbReference type="EMBL" id="JRHH01000003">
    <property type="protein sequence ID" value="KGD68216.1"/>
    <property type="molecule type" value="Genomic_DNA"/>
</dbReference>
<dbReference type="SUPFAM" id="SSF63829">
    <property type="entry name" value="Calcium-dependent phosphotriesterase"/>
    <property type="match status" value="1"/>
</dbReference>
<comment type="caution">
    <text evidence="4">The sequence shown here is derived from an EMBL/GenBank/DDBJ whole genome shotgun (WGS) entry which is preliminary data.</text>
</comment>
<name>A0A095SU78_9FLAO</name>
<keyword evidence="5" id="KW-1185">Reference proteome</keyword>
<feature type="signal peptide" evidence="2">
    <location>
        <begin position="1"/>
        <end position="20"/>
    </location>
</feature>
<evidence type="ECO:0000313" key="4">
    <source>
        <dbReference type="EMBL" id="KGD68216.1"/>
    </source>
</evidence>
<dbReference type="OrthoDB" id="9811934at2"/>
<keyword evidence="1 2" id="KW-0732">Signal</keyword>
<evidence type="ECO:0000313" key="5">
    <source>
        <dbReference type="Proteomes" id="UP000029554"/>
    </source>
</evidence>
<dbReference type="Pfam" id="PF18962">
    <property type="entry name" value="Por_Secre_tail"/>
    <property type="match status" value="1"/>
</dbReference>
<evidence type="ECO:0000259" key="3">
    <source>
        <dbReference type="Pfam" id="PF18962"/>
    </source>
</evidence>
<sequence length="526" mass="58110">MKKTLLIIVLSLFTSQIISAQYTFDWMQDASEYNKSAVMMAIDNSNNAFVTGHWLHSNIYTRKYSPSGTFLWEVSDASGIASNYQKPIWSNCDSNGNVYVVGKRYTFSTTSSGIQEYANAIVVLKYNPSGVLLWKNTIPVTASTVGISPSFTLRSEVDADGNLYIGTSQLTPYGLTLIKLNPSGTIVFQTSNATNSAYGFGSMRLKNDKIYMTGSGDTVHGTPLVVWDTLGNLVFSAGFIHVNNINPGFFSGFGEDLEVDDSGNIYILGRTNHSMSVPTNNIDILVQKVSSTGTLLWQQNYDFGGNDFPQRFSLGGNKVSIISASYGFEPNWRTLQIDTDGNLLWNTVYDAVSSVDEIPYFITTNTLGEPIVIGKGGPTASTSMSTVQMVVLKYSNNGVQQWISTPNIYGGSGIYCKIANDESLFAISEHNMTVYHYNPVVLSNQEDIFKNTKVYPNPFSDKVNIQLYENENNSNLSIYDVSGKLILEKKLNKINNELDLSNVNSGMYICRLVSNNNQKTIKLIKK</sequence>
<dbReference type="eggNOG" id="COG1404">
    <property type="taxonomic scope" value="Bacteria"/>
</dbReference>
<feature type="chain" id="PRO_5001909627" description="Secretion system C-terminal sorting domain-containing protein" evidence="2">
    <location>
        <begin position="21"/>
        <end position="526"/>
    </location>
</feature>
<dbReference type="NCBIfam" id="TIGR04183">
    <property type="entry name" value="Por_Secre_tail"/>
    <property type="match status" value="1"/>
</dbReference>
<dbReference type="InterPro" id="IPR026444">
    <property type="entry name" value="Secre_tail"/>
</dbReference>
<feature type="domain" description="Secretion system C-terminal sorting" evidence="3">
    <location>
        <begin position="454"/>
        <end position="524"/>
    </location>
</feature>
<reference evidence="4 5" key="1">
    <citation type="submission" date="2014-09" db="EMBL/GenBank/DDBJ databases">
        <title>Whole Genome Shotgun of Flavobacterium aquatile LMG 4008.</title>
        <authorList>
            <person name="Gale A.N."/>
            <person name="Pipes S.E."/>
            <person name="Newman J.D."/>
        </authorList>
    </citation>
    <scope>NUCLEOTIDE SEQUENCE [LARGE SCALE GENOMIC DNA]</scope>
    <source>
        <strain evidence="4 5">LMG 4008</strain>
    </source>
</reference>
<dbReference type="InterPro" id="IPR011042">
    <property type="entry name" value="6-blade_b-propeller_TolB-like"/>
</dbReference>
<evidence type="ECO:0000256" key="1">
    <source>
        <dbReference type="ARBA" id="ARBA00022729"/>
    </source>
</evidence>
<dbReference type="STRING" id="1453498.LG45_07945"/>
<dbReference type="AlphaFoldDB" id="A0A095SU78"/>
<dbReference type="RefSeq" id="WP_035125886.1">
    <property type="nucleotide sequence ID" value="NZ_JRHH01000003.1"/>
</dbReference>
<accession>A0A095SU78</accession>
<proteinExistence type="predicted"/>
<dbReference type="Gene3D" id="2.120.10.30">
    <property type="entry name" value="TolB, C-terminal domain"/>
    <property type="match status" value="1"/>
</dbReference>
<gene>
    <name evidence="4" type="ORF">LG45_07945</name>
</gene>
<dbReference type="eggNOG" id="COG1520">
    <property type="taxonomic scope" value="Bacteria"/>
</dbReference>
<protein>
    <recommendedName>
        <fullName evidence="3">Secretion system C-terminal sorting domain-containing protein</fullName>
    </recommendedName>
</protein>